<sequence>MMYRVLWIDDNPPKGLVGDALDADIHITHFRSNQEGFAYLEQHLTDFDAVLLDAISFEREDQVAGTEHERALGKALQKLAELSHRKYFPSFILTGQEKLVSDPSFGESYENYYQKGGDDEDRLFNDIKKAVDELPETKLRHRYAPAFAACSKQLLGENAGSLLIKVLQGLEKPSTDHDDDSLFNTLRKLVEAFLYAAHSQQLLPDQCLKGSEVNLTAAYYFFASASGQPMNPPHGGDSVKLRQATLPKILTESLHTLIELTSNGSHYQQNALITQGQRQEAKIQLQTLRETVRTPYLLAALTYQLLDLLVWLKEVIDKPALLQTYQNAWDTITTSTNSYTSGTVTGISPLNGSGEFTAVPSGEKALIHQSAMQAQSLQIGDEVEAVLKLSDRPGRYQQVVQSLRKTVRPAGA</sequence>
<organism evidence="1 2">
    <name type="scientific">Hymenobacter ginsengisoli</name>
    <dbReference type="NCBI Taxonomy" id="1051626"/>
    <lineage>
        <taxon>Bacteria</taxon>
        <taxon>Pseudomonadati</taxon>
        <taxon>Bacteroidota</taxon>
        <taxon>Cytophagia</taxon>
        <taxon>Cytophagales</taxon>
        <taxon>Hymenobacteraceae</taxon>
        <taxon>Hymenobacter</taxon>
    </lineage>
</organism>
<proteinExistence type="predicted"/>
<dbReference type="Proteomes" id="UP001501243">
    <property type="component" value="Unassembled WGS sequence"/>
</dbReference>
<dbReference type="EMBL" id="BAABGQ010000002">
    <property type="protein sequence ID" value="GAA4493288.1"/>
    <property type="molecule type" value="Genomic_DNA"/>
</dbReference>
<reference evidence="2" key="1">
    <citation type="journal article" date="2019" name="Int. J. Syst. Evol. Microbiol.">
        <title>The Global Catalogue of Microorganisms (GCM) 10K type strain sequencing project: providing services to taxonomists for standard genome sequencing and annotation.</title>
        <authorList>
            <consortium name="The Broad Institute Genomics Platform"/>
            <consortium name="The Broad Institute Genome Sequencing Center for Infectious Disease"/>
            <person name="Wu L."/>
            <person name="Ma J."/>
        </authorList>
    </citation>
    <scope>NUCLEOTIDE SEQUENCE [LARGE SCALE GENOMIC DNA]</scope>
    <source>
        <strain evidence="2">JCM 17841</strain>
    </source>
</reference>
<comment type="caution">
    <text evidence="1">The sequence shown here is derived from an EMBL/GenBank/DDBJ whole genome shotgun (WGS) entry which is preliminary data.</text>
</comment>
<evidence type="ECO:0008006" key="3">
    <source>
        <dbReference type="Google" id="ProtNLM"/>
    </source>
</evidence>
<evidence type="ECO:0000313" key="2">
    <source>
        <dbReference type="Proteomes" id="UP001501243"/>
    </source>
</evidence>
<accession>A0ABP8PVN7</accession>
<evidence type="ECO:0000313" key="1">
    <source>
        <dbReference type="EMBL" id="GAA4493288.1"/>
    </source>
</evidence>
<gene>
    <name evidence="1" type="ORF">GCM10023172_01690</name>
</gene>
<name>A0ABP8PVN7_9BACT</name>
<protein>
    <recommendedName>
        <fullName evidence="3">S1 motif domain-containing protein</fullName>
    </recommendedName>
</protein>
<keyword evidence="2" id="KW-1185">Reference proteome</keyword>